<dbReference type="InterPro" id="IPR036378">
    <property type="entry name" value="FAS1_dom_sf"/>
</dbReference>
<organism evidence="2 3">
    <name type="scientific">Pleodorina starrii</name>
    <dbReference type="NCBI Taxonomy" id="330485"/>
    <lineage>
        <taxon>Eukaryota</taxon>
        <taxon>Viridiplantae</taxon>
        <taxon>Chlorophyta</taxon>
        <taxon>core chlorophytes</taxon>
        <taxon>Chlorophyceae</taxon>
        <taxon>CS clade</taxon>
        <taxon>Chlamydomonadales</taxon>
        <taxon>Volvocaceae</taxon>
        <taxon>Pleodorina</taxon>
    </lineage>
</organism>
<gene>
    <name evidence="2" type="primary">PLESTBF000740</name>
    <name evidence="2" type="ORF">PLESTB_001525300</name>
</gene>
<keyword evidence="3" id="KW-1185">Reference proteome</keyword>
<dbReference type="SMART" id="SM00554">
    <property type="entry name" value="FAS1"/>
    <property type="match status" value="1"/>
</dbReference>
<name>A0A9W6BXS3_9CHLO</name>
<dbReference type="Gene3D" id="2.30.180.10">
    <property type="entry name" value="FAS1 domain"/>
    <property type="match status" value="1"/>
</dbReference>
<dbReference type="Pfam" id="PF02469">
    <property type="entry name" value="Fasciclin"/>
    <property type="match status" value="1"/>
</dbReference>
<evidence type="ECO:0000313" key="2">
    <source>
        <dbReference type="EMBL" id="GLC59710.1"/>
    </source>
</evidence>
<sequence length="145" mass="14599">MATTTSPPSSRAAAEVVGSWAYGAAVAAGLDQELLGGPPSTVFVPSDEAVKAYIASSGAATADLATDRGKAAVAAHVVPNVRLTWADFPQGDMVLTSRAGTPLTVTNTGGLLSVRVGDVRANVVKSDLCGGNSVIHIVDRVLADI</sequence>
<proteinExistence type="predicted"/>
<evidence type="ECO:0000259" key="1">
    <source>
        <dbReference type="PROSITE" id="PS50213"/>
    </source>
</evidence>
<dbReference type="SUPFAM" id="SSF82153">
    <property type="entry name" value="FAS1 domain"/>
    <property type="match status" value="1"/>
</dbReference>
<dbReference type="PANTHER" id="PTHR10900">
    <property type="entry name" value="PERIOSTIN-RELATED"/>
    <property type="match status" value="1"/>
</dbReference>
<dbReference type="Proteomes" id="UP001165080">
    <property type="component" value="Unassembled WGS sequence"/>
</dbReference>
<dbReference type="PANTHER" id="PTHR10900:SF77">
    <property type="entry name" value="FI19380P1"/>
    <property type="match status" value="1"/>
</dbReference>
<evidence type="ECO:0000313" key="3">
    <source>
        <dbReference type="Proteomes" id="UP001165080"/>
    </source>
</evidence>
<protein>
    <recommendedName>
        <fullName evidence="1">FAS1 domain-containing protein</fullName>
    </recommendedName>
</protein>
<comment type="caution">
    <text evidence="2">The sequence shown here is derived from an EMBL/GenBank/DDBJ whole genome shotgun (WGS) entry which is preliminary data.</text>
</comment>
<dbReference type="AlphaFoldDB" id="A0A9W6BXS3"/>
<dbReference type="InterPro" id="IPR000782">
    <property type="entry name" value="FAS1_domain"/>
</dbReference>
<dbReference type="GO" id="GO:0005615">
    <property type="term" value="C:extracellular space"/>
    <property type="evidence" value="ECO:0007669"/>
    <property type="project" value="TreeGrafter"/>
</dbReference>
<accession>A0A9W6BXS3</accession>
<dbReference type="EMBL" id="BRXU01000029">
    <property type="protein sequence ID" value="GLC59710.1"/>
    <property type="molecule type" value="Genomic_DNA"/>
</dbReference>
<dbReference type="InterPro" id="IPR050904">
    <property type="entry name" value="Adhesion/Biosynth-related"/>
</dbReference>
<feature type="domain" description="FAS1" evidence="1">
    <location>
        <begin position="1"/>
        <end position="142"/>
    </location>
</feature>
<reference evidence="2 3" key="1">
    <citation type="journal article" date="2023" name="Commun. Biol.">
        <title>Reorganization of the ancestral sex-determining regions during the evolution of trioecy in Pleodorina starrii.</title>
        <authorList>
            <person name="Takahashi K."/>
            <person name="Suzuki S."/>
            <person name="Kawai-Toyooka H."/>
            <person name="Yamamoto K."/>
            <person name="Hamaji T."/>
            <person name="Ootsuki R."/>
            <person name="Yamaguchi H."/>
            <person name="Kawachi M."/>
            <person name="Higashiyama T."/>
            <person name="Nozaki H."/>
        </authorList>
    </citation>
    <scope>NUCLEOTIDE SEQUENCE [LARGE SCALE GENOMIC DNA]</scope>
    <source>
        <strain evidence="2 3">NIES-4479</strain>
    </source>
</reference>
<dbReference type="PROSITE" id="PS50213">
    <property type="entry name" value="FAS1"/>
    <property type="match status" value="1"/>
</dbReference>